<gene>
    <name evidence="1" type="ORF">GCM10009126_32250</name>
</gene>
<dbReference type="InterPro" id="IPR017748">
    <property type="entry name" value="TagF"/>
</dbReference>
<accession>A0ABN0UX74</accession>
<evidence type="ECO:0008006" key="3">
    <source>
        <dbReference type="Google" id="ProtNLM"/>
    </source>
</evidence>
<dbReference type="NCBIfam" id="TIGR03373">
    <property type="entry name" value="VI_minor_4"/>
    <property type="match status" value="1"/>
</dbReference>
<proteinExistence type="predicted"/>
<name>A0ABN0UX74_9GAMM</name>
<dbReference type="EMBL" id="BAAAFO010000006">
    <property type="protein sequence ID" value="GAA0264093.1"/>
    <property type="molecule type" value="Genomic_DNA"/>
</dbReference>
<protein>
    <recommendedName>
        <fullName evidence="3">Type VI secretion-associated protein</fullName>
    </recommendedName>
</protein>
<sequence length="528" mass="55241">MPNPTGAGFFGKLPGVGDFVQRRLPARFVDRWDQHFEHVVDAARGALGHDWPAAYHASPTWRFAMPAGICGESAWVGVLGPASDRVGRCFPMVIAAPLDRSDAVTQALLQGDHWFDTLAQVHARAQADPSIQAEAFDGQLADLAGPCNGSAMAAPQPPQPLDWRSASHWRFPLAPGAAGAAQLAGLWSQLASAGDWCLWWTTGAARVPPTLLATRGLPQPAAYAAFLDAAHAGAPWQSAGDFGHRADAETTQNRRIAFPPAPAVEMADAPPPAAPRTLLPDDLSELFADLAIAPVAAPDELPTHLGDVLEDGPVRYRADAALTVVAADDGLRDPRRQAAAVAHALVDELDVAELAGGIGALRQRLIASHAPLRRRGEDLIDPIAEDGAVVALQLNQRHAAALRIGSAGVWHCRHGQLQALFAGEAAADDESLGHGGEFDDLLFGRVSAAAPGLGAVGGPVCEEAACVVAPGDRLLLMATQALVRLPPELLAEALALPSIDGARARIAAAAGFRSPPVHWPLAIIEITP</sequence>
<comment type="caution">
    <text evidence="1">The sequence shown here is derived from an EMBL/GenBank/DDBJ whole genome shotgun (WGS) entry which is preliminary data.</text>
</comment>
<organism evidence="1 2">
    <name type="scientific">Rhodanobacter caeni</name>
    <dbReference type="NCBI Taxonomy" id="657654"/>
    <lineage>
        <taxon>Bacteria</taxon>
        <taxon>Pseudomonadati</taxon>
        <taxon>Pseudomonadota</taxon>
        <taxon>Gammaproteobacteria</taxon>
        <taxon>Lysobacterales</taxon>
        <taxon>Rhodanobacteraceae</taxon>
        <taxon>Rhodanobacter</taxon>
    </lineage>
</organism>
<evidence type="ECO:0000313" key="2">
    <source>
        <dbReference type="Proteomes" id="UP001500657"/>
    </source>
</evidence>
<dbReference type="Proteomes" id="UP001500657">
    <property type="component" value="Unassembled WGS sequence"/>
</dbReference>
<keyword evidence="2" id="KW-1185">Reference proteome</keyword>
<reference evidence="1 2" key="1">
    <citation type="journal article" date="2019" name="Int. J. Syst. Evol. Microbiol.">
        <title>The Global Catalogue of Microorganisms (GCM) 10K type strain sequencing project: providing services to taxonomists for standard genome sequencing and annotation.</title>
        <authorList>
            <consortium name="The Broad Institute Genomics Platform"/>
            <consortium name="The Broad Institute Genome Sequencing Center for Infectious Disease"/>
            <person name="Wu L."/>
            <person name="Ma J."/>
        </authorList>
    </citation>
    <scope>NUCLEOTIDE SEQUENCE [LARGE SCALE GENOMIC DNA]</scope>
    <source>
        <strain evidence="1 2">JCM 16242</strain>
    </source>
</reference>
<dbReference type="Pfam" id="PF09867">
    <property type="entry name" value="TagF_N"/>
    <property type="match status" value="1"/>
</dbReference>
<dbReference type="Gene3D" id="3.40.1730.10">
    <property type="entry name" value="pa0076 domain"/>
    <property type="match status" value="1"/>
</dbReference>
<dbReference type="RefSeq" id="WP_343883872.1">
    <property type="nucleotide sequence ID" value="NZ_BAAAFO010000006.1"/>
</dbReference>
<dbReference type="InterPro" id="IPR038225">
    <property type="entry name" value="TagF_sf"/>
</dbReference>
<evidence type="ECO:0000313" key="1">
    <source>
        <dbReference type="EMBL" id="GAA0264093.1"/>
    </source>
</evidence>